<keyword evidence="1" id="KW-0812">Transmembrane</keyword>
<protein>
    <submittedName>
        <fullName evidence="2">Uncharacterized protein</fullName>
    </submittedName>
</protein>
<keyword evidence="3" id="KW-1185">Reference proteome</keyword>
<evidence type="ECO:0000313" key="3">
    <source>
        <dbReference type="Proteomes" id="UP001152049"/>
    </source>
</evidence>
<accession>A0A9W8RY09</accession>
<proteinExistence type="predicted"/>
<name>A0A9W8RY09_9HYPO</name>
<dbReference type="EMBL" id="JAOQAZ010000019">
    <property type="protein sequence ID" value="KAJ4256118.1"/>
    <property type="molecule type" value="Genomic_DNA"/>
</dbReference>
<reference evidence="2" key="1">
    <citation type="submission" date="2022-09" db="EMBL/GenBank/DDBJ databases">
        <title>Fusarium specimens isolated from Avocado Roots.</title>
        <authorList>
            <person name="Stajich J."/>
            <person name="Roper C."/>
            <person name="Heimlech-Rivalta G."/>
        </authorList>
    </citation>
    <scope>NUCLEOTIDE SEQUENCE</scope>
    <source>
        <strain evidence="2">CF00136</strain>
    </source>
</reference>
<keyword evidence="1" id="KW-1133">Transmembrane helix</keyword>
<feature type="transmembrane region" description="Helical" evidence="1">
    <location>
        <begin position="78"/>
        <end position="96"/>
    </location>
</feature>
<dbReference type="Proteomes" id="UP001152049">
    <property type="component" value="Unassembled WGS sequence"/>
</dbReference>
<evidence type="ECO:0000256" key="1">
    <source>
        <dbReference type="SAM" id="Phobius"/>
    </source>
</evidence>
<organism evidence="2 3">
    <name type="scientific">Fusarium torreyae</name>
    <dbReference type="NCBI Taxonomy" id="1237075"/>
    <lineage>
        <taxon>Eukaryota</taxon>
        <taxon>Fungi</taxon>
        <taxon>Dikarya</taxon>
        <taxon>Ascomycota</taxon>
        <taxon>Pezizomycotina</taxon>
        <taxon>Sordariomycetes</taxon>
        <taxon>Hypocreomycetidae</taxon>
        <taxon>Hypocreales</taxon>
        <taxon>Nectriaceae</taxon>
        <taxon>Fusarium</taxon>
    </lineage>
</organism>
<dbReference type="AlphaFoldDB" id="A0A9W8RY09"/>
<gene>
    <name evidence="2" type="ORF">NW762_009194</name>
</gene>
<evidence type="ECO:0000313" key="2">
    <source>
        <dbReference type="EMBL" id="KAJ4256118.1"/>
    </source>
</evidence>
<dbReference type="OrthoDB" id="3692311at2759"/>
<sequence length="608" mass="67344">MLLDGQTVEKEVLTRWDNAITVIASVFPILFASVVGRMIYETARWKLEKGATLAILEQLIGSRTVGSALLTQINLCKFNLLGFGLLILWALSPLGSQSALRMLRTRLQPVLEPSQILHYATDAQSAFTRTLITSASGVDQSNALEAFLQTMYTALLLAPLSAKTSVMDTWGNVKIPRLEVDGSAGSSDGWYNVSRNPEPDSYSALVGFPVTNVSRGNVTFSLESSYIDLRCNQLKLSDDLADLPSFNWTHAGTTGSDEMKLRNGTWHGQRTGVLETQWAIAVDRFVDQRWNVHEHKAPTILQTPNIFENDTDLDVTPAKFLFSGSFRNSAAQYIPMVRVKATCDAVQQYVESRVTCSRIDPQSPQNCSVTAQRFSRKKNPPKGVTMVSFPDVWGWVTKGLPTATGKDQMYADSMIRYLDNPRLATLTMTNITDDDKLLKSLDEQQFGRRFSQLLNTYLLLGQLYTYAPQGSIDPKATFEPNVTVPVDVSNLVETYAVDWVWINIFFISSTMLFASGMVSVVFAHLAVGPEILGYASSIIRDSKYIDLPPETGRKEAIDVSKTLGEKRIKYGFTELISEEGQPLVGVGLEDHIQGIRISRPSKSDSGTD</sequence>
<comment type="caution">
    <text evidence="2">The sequence shown here is derived from an EMBL/GenBank/DDBJ whole genome shotgun (WGS) entry which is preliminary data.</text>
</comment>
<feature type="transmembrane region" description="Helical" evidence="1">
    <location>
        <begin position="20"/>
        <end position="40"/>
    </location>
</feature>
<keyword evidence="1" id="KW-0472">Membrane</keyword>